<proteinExistence type="inferred from homology"/>
<dbReference type="GO" id="GO:0009986">
    <property type="term" value="C:cell surface"/>
    <property type="evidence" value="ECO:0007669"/>
    <property type="project" value="UniProtKB-SubCell"/>
</dbReference>
<evidence type="ECO:0000256" key="5">
    <source>
        <dbReference type="ARBA" id="ARBA00022452"/>
    </source>
</evidence>
<evidence type="ECO:0000256" key="3">
    <source>
        <dbReference type="ARBA" id="ARBA00005848"/>
    </source>
</evidence>
<accession>A0AB34TNL5</accession>
<reference evidence="14 15" key="1">
    <citation type="journal article" date="2015" name="Antimicrob. Agents Chemother.">
        <title>Whole-Genome Sequencing Identifies Emergence of a Quinolone Resistance Mutation in a Case of Stenotrophomonas maltophilia Bacteremia.</title>
        <authorList>
            <person name="Pak T.R."/>
            <person name="Altman D.R."/>
            <person name="Attie O."/>
            <person name="Sebra R."/>
            <person name="Hamula C.L."/>
            <person name="Lewis M."/>
            <person name="Deikus G."/>
            <person name="Newman L.C."/>
            <person name="Fang G."/>
            <person name="Hand J."/>
            <person name="Papel G."/>
            <person name="Wallach F."/>
            <person name="Schadt E.E."/>
            <person name="Huprikar S."/>
            <person name="van Bakel H."/>
            <person name="Kasarskis A."/>
            <person name="Bashir A."/>
        </authorList>
    </citation>
    <scope>NUCLEOTIDE SEQUENCE [LARGE SCALE GENOMIC DNA]</scope>
    <source>
        <strain evidence="14 15">ISMMS6</strain>
    </source>
</reference>
<gene>
    <name evidence="14" type="ORF">VL23_04505</name>
</gene>
<evidence type="ECO:0000256" key="4">
    <source>
        <dbReference type="ARBA" id="ARBA00022448"/>
    </source>
</evidence>
<keyword evidence="10" id="KW-0998">Cell outer membrane</keyword>
<evidence type="ECO:0000256" key="11">
    <source>
        <dbReference type="SAM" id="MobiDB-lite"/>
    </source>
</evidence>
<dbReference type="GO" id="GO:0015031">
    <property type="term" value="P:protein transport"/>
    <property type="evidence" value="ECO:0007669"/>
    <property type="project" value="UniProtKB-KW"/>
</dbReference>
<evidence type="ECO:0000259" key="12">
    <source>
        <dbReference type="Pfam" id="PF03895"/>
    </source>
</evidence>
<comment type="similarity">
    <text evidence="3">Belongs to the autotransporter-2 (AT-2) (TC 1.B.40) family.</text>
</comment>
<evidence type="ECO:0000256" key="2">
    <source>
        <dbReference type="ARBA" id="ARBA00004442"/>
    </source>
</evidence>
<dbReference type="Gene3D" id="3.30.1300.30">
    <property type="entry name" value="GSPII I/J protein-like"/>
    <property type="match status" value="1"/>
</dbReference>
<keyword evidence="9" id="KW-0472">Membrane</keyword>
<dbReference type="InterPro" id="IPR008635">
    <property type="entry name" value="Coiled_stalk_dom"/>
</dbReference>
<dbReference type="AlphaFoldDB" id="A0AB34TNL5"/>
<evidence type="ECO:0000313" key="15">
    <source>
        <dbReference type="Proteomes" id="UP000037632"/>
    </source>
</evidence>
<name>A0AB34TNL5_STEMA</name>
<feature type="domain" description="Trimeric autotransporter adhesin YadA-like stalk" evidence="13">
    <location>
        <begin position="23"/>
        <end position="60"/>
    </location>
</feature>
<organism evidence="14 15">
    <name type="scientific">Stenotrophomonas maltophilia</name>
    <name type="common">Pseudomonas maltophilia</name>
    <name type="synonym">Xanthomonas maltophilia</name>
    <dbReference type="NCBI Taxonomy" id="40324"/>
    <lineage>
        <taxon>Bacteria</taxon>
        <taxon>Pseudomonadati</taxon>
        <taxon>Pseudomonadota</taxon>
        <taxon>Gammaproteobacteria</taxon>
        <taxon>Lysobacterales</taxon>
        <taxon>Lysobacteraceae</taxon>
        <taxon>Stenotrophomonas</taxon>
        <taxon>Stenotrophomonas maltophilia group</taxon>
    </lineage>
</organism>
<evidence type="ECO:0000256" key="8">
    <source>
        <dbReference type="ARBA" id="ARBA00022927"/>
    </source>
</evidence>
<evidence type="ECO:0000313" key="14">
    <source>
        <dbReference type="EMBL" id="KOO84591.1"/>
    </source>
</evidence>
<keyword evidence="7" id="KW-0732">Signal</keyword>
<feature type="domain" description="Trimeric autotransporter adhesin YadA-like stalk" evidence="13">
    <location>
        <begin position="131"/>
        <end position="163"/>
    </location>
</feature>
<dbReference type="Gene3D" id="1.20.5.170">
    <property type="match status" value="2"/>
</dbReference>
<dbReference type="Pfam" id="PF03895">
    <property type="entry name" value="YadA_anchor"/>
    <property type="match status" value="1"/>
</dbReference>
<dbReference type="SUPFAM" id="SSF101967">
    <property type="entry name" value="Adhesin YadA, collagen-binding domain"/>
    <property type="match status" value="1"/>
</dbReference>
<keyword evidence="4" id="KW-0813">Transport</keyword>
<sequence length="330" mass="34040">MGRSSIATEKDTVSLGNVSLQRRLTNVARGRSQTDATTVSQLNDTLAALGGGAHVDANGNIIRPTYAVQGSTQGSIGDALTALDTAVVTQSEKTERVERQLGAMFQDGATVRADGIGQLNLAGANGMVLGNVANGLVAAGSRDAVNGGQLHAMQDQLNTRIDGVEKRIDEQPQPGLRTASASGDTPQPASAGDGDGAIAAARPKAEAPAPDAPTPQVDTAELERMLARANDYSDGISREVDRRLEKMDKRFNRMAAMTSAQSAMAMNTAGLNTYNRLGAGAGVGYSDGESAMAVGYQRVLNQKGSATFSLNGAFTNSGERSMGVGVGIGW</sequence>
<comment type="subcellular location">
    <subcellularLocation>
        <location evidence="2">Cell outer membrane</location>
    </subcellularLocation>
    <subcellularLocation>
        <location evidence="1">Cell surface</location>
    </subcellularLocation>
</comment>
<evidence type="ECO:0000256" key="9">
    <source>
        <dbReference type="ARBA" id="ARBA00023136"/>
    </source>
</evidence>
<dbReference type="EMBL" id="JZIW01000001">
    <property type="protein sequence ID" value="KOO84591.1"/>
    <property type="molecule type" value="Genomic_DNA"/>
</dbReference>
<evidence type="ECO:0000256" key="6">
    <source>
        <dbReference type="ARBA" id="ARBA00022692"/>
    </source>
</evidence>
<protein>
    <submittedName>
        <fullName evidence="14">Surface-exposed outer membrane protein</fullName>
    </submittedName>
</protein>
<evidence type="ECO:0000256" key="1">
    <source>
        <dbReference type="ARBA" id="ARBA00004241"/>
    </source>
</evidence>
<evidence type="ECO:0000256" key="10">
    <source>
        <dbReference type="ARBA" id="ARBA00023237"/>
    </source>
</evidence>
<feature type="compositionally biased region" description="Polar residues" evidence="11">
    <location>
        <begin position="179"/>
        <end position="188"/>
    </location>
</feature>
<evidence type="ECO:0000259" key="13">
    <source>
        <dbReference type="Pfam" id="PF05662"/>
    </source>
</evidence>
<dbReference type="Pfam" id="PF05662">
    <property type="entry name" value="YadA_stalk"/>
    <property type="match status" value="2"/>
</dbReference>
<feature type="domain" description="Trimeric autotransporter adhesin YadA-like C-terminal membrane anchor" evidence="12">
    <location>
        <begin position="276"/>
        <end position="330"/>
    </location>
</feature>
<feature type="region of interest" description="Disordered" evidence="11">
    <location>
        <begin position="173"/>
        <end position="196"/>
    </location>
</feature>
<dbReference type="SUPFAM" id="SSF54523">
    <property type="entry name" value="Pili subunits"/>
    <property type="match status" value="1"/>
</dbReference>
<evidence type="ECO:0000256" key="7">
    <source>
        <dbReference type="ARBA" id="ARBA00022729"/>
    </source>
</evidence>
<dbReference type="InterPro" id="IPR011049">
    <property type="entry name" value="Serralysin-like_metalloprot_C"/>
</dbReference>
<dbReference type="GO" id="GO:0009279">
    <property type="term" value="C:cell outer membrane"/>
    <property type="evidence" value="ECO:0007669"/>
    <property type="project" value="UniProtKB-SubCell"/>
</dbReference>
<dbReference type="InterPro" id="IPR045584">
    <property type="entry name" value="Pilin-like"/>
</dbReference>
<keyword evidence="6" id="KW-0812">Transmembrane</keyword>
<dbReference type="Proteomes" id="UP000037632">
    <property type="component" value="Unassembled WGS sequence"/>
</dbReference>
<dbReference type="InterPro" id="IPR005594">
    <property type="entry name" value="YadA_C"/>
</dbReference>
<keyword evidence="5" id="KW-1134">Transmembrane beta strand</keyword>
<comment type="caution">
    <text evidence="14">The sequence shown here is derived from an EMBL/GenBank/DDBJ whole genome shotgun (WGS) entry which is preliminary data.</text>
</comment>
<keyword evidence="8" id="KW-0653">Protein transport</keyword>